<feature type="compositionally biased region" description="Basic and acidic residues" evidence="10">
    <location>
        <begin position="661"/>
        <end position="682"/>
    </location>
</feature>
<comment type="subcellular location">
    <subcellularLocation>
        <location evidence="1">Nucleus</location>
    </subcellularLocation>
</comment>
<proteinExistence type="predicted"/>
<evidence type="ECO:0000313" key="14">
    <source>
        <dbReference type="RefSeq" id="XP_005190068.1"/>
    </source>
</evidence>
<feature type="compositionally biased region" description="Low complexity" evidence="10">
    <location>
        <begin position="318"/>
        <end position="328"/>
    </location>
</feature>
<feature type="region of interest" description="Disordered" evidence="10">
    <location>
        <begin position="1484"/>
        <end position="1572"/>
    </location>
</feature>
<dbReference type="PROSITE" id="PS50158">
    <property type="entry name" value="ZF_CCHC"/>
    <property type="match status" value="2"/>
</dbReference>
<keyword evidence="4 9" id="KW-0863">Zinc-finger</keyword>
<evidence type="ECO:0000256" key="3">
    <source>
        <dbReference type="ARBA" id="ARBA00022737"/>
    </source>
</evidence>
<dbReference type="RefSeq" id="XP_005190068.1">
    <property type="nucleotide sequence ID" value="XM_005190011.3"/>
</dbReference>
<name>A0A1I8N7H4_MUSDO</name>
<reference evidence="14" key="2">
    <citation type="submission" date="2025-04" db="UniProtKB">
        <authorList>
            <consortium name="RefSeq"/>
        </authorList>
    </citation>
    <scope>IDENTIFICATION</scope>
    <source>
        <strain evidence="14">Aabys</strain>
    </source>
</reference>
<evidence type="ECO:0000256" key="1">
    <source>
        <dbReference type="ARBA" id="ARBA00004123"/>
    </source>
</evidence>
<dbReference type="VEuPathDB" id="VectorBase:MDOA012362"/>
<feature type="region of interest" description="Disordered" evidence="10">
    <location>
        <begin position="596"/>
        <end position="649"/>
    </location>
</feature>
<feature type="compositionally biased region" description="Basic residues" evidence="10">
    <location>
        <begin position="494"/>
        <end position="503"/>
    </location>
</feature>
<feature type="compositionally biased region" description="Polar residues" evidence="10">
    <location>
        <begin position="354"/>
        <end position="365"/>
    </location>
</feature>
<feature type="domain" description="CCHC-type" evidence="11">
    <location>
        <begin position="820"/>
        <end position="835"/>
    </location>
</feature>
<organism evidence="12">
    <name type="scientific">Musca domestica</name>
    <name type="common">House fly</name>
    <dbReference type="NCBI Taxonomy" id="7370"/>
    <lineage>
        <taxon>Eukaryota</taxon>
        <taxon>Metazoa</taxon>
        <taxon>Ecdysozoa</taxon>
        <taxon>Arthropoda</taxon>
        <taxon>Hexapoda</taxon>
        <taxon>Insecta</taxon>
        <taxon>Pterygota</taxon>
        <taxon>Neoptera</taxon>
        <taxon>Endopterygota</taxon>
        <taxon>Diptera</taxon>
        <taxon>Brachycera</taxon>
        <taxon>Muscomorpha</taxon>
        <taxon>Muscoidea</taxon>
        <taxon>Muscidae</taxon>
        <taxon>Musca</taxon>
    </lineage>
</organism>
<sequence length="1681" mass="189262">MDEVDFDNVEDLNELEARLYAQVHHQHEHEVNSLDAQKIIQNDGNNQEHHETICSEANRGPTKRYWTSEETPAFKPKPQNYHQSKQQHNEVKQQCTFQHPNQKPQLSIPVHSGQESTRKQIADKVVTRNNNDAVSNFSESALVDTNINSKSQVAQEYSSNEQSVNRINKHGQPKSATMQKPKHNPNLRLNPVADWSKRNKMAISDKANNKDLKSVNAANTKQGPFFKQQQKMQKIKRVEDKKQKSKKAKEKLKGKKLITTDIIELISSEESDSSDVVMIPIPPPPTFTVEDSDEDENVINKLSSNSNMLQPEENALDSTDVDMSTSSSFIKPTQQTSIHNTSNSDSADKRLENTSRCTSPCSIQSSDDFIGQMDRSRLLDNASGVADDEDLLLLTSDVNSLMEAPQKQSSSKTVDDEAETSDSLAFVPPKANEQSNRNNYRVEQTQFRALDVYESESDITDSVYSKGTAKTTVIRQLDSSSDEVEDISFVHSTRTKRFRKRRASSSNKGSDVNYENTQSSSENSNDENGDDGIGSGTERTGIPFISRGPAVERKIRKNSRTLLSCSPAPHKTFKAAASKGHMSDGDFIAKLNNLVQGQDGDDANEGEESDEAEKAPSARDIAEKILGESSESTTKNTDPAVPKSARHDLSDVFNTIDKMAEKEQEKQPSGDKERDENSKNHNENAAGTLPIVYKTLPTDDKVQIITYVADRSQVDNKRPKRSKNGSPIYNVVYISGNNISSGIGWNSEMRKFYEESWNGENFILTHVWNKMNPDKSLWRIYAEDRFSKSTKRYSNLKCTNCCDFGHARAQCKRPKKPLICYMCGESGHQEPRCPNTICLRCGNKTHVYIKGCNACSFQNRLMCPICKIRGHSIDFCPDKWRRYYSTTEPNAFPRNNIVYNTKKYCSICGQRGHLSDSCRNALNFMEYPPIASTVKSHQKSYNDLSMKPLHGGIPFNLMYEPSQEYTFGLAERTNPEKYYGRFLNAVGMAYLLPRKRRSDVSGETSAKKLKKSSRDSVKLNCESKAPNQVQEISESGNTEIEGAKDNNTKADDTGDTVEVESTVQNDDDIQLNVITPTVSGHSTFSSFKSPNNVTLSTIQSQNPDSDSNYSFSEHFDVPSTSSSGGKNQAVEKLPEMLQDENANAPSSKIWTMPIFKDRPKPREMEELPDFIPLVDSTKNCERTDGDESVVDNQRSDNRRPSGISNKFVAADSDDESHDGIERLKEVGQTDGLPCEAKIYLDQFHTKYLLSLEGRNFLAKSSKECDLKARLDFTTVGHVLVIFGLPSNQDKFQRELLMKYREIADQIAQKNIQSMPNIPKRIDVLIRFLRDDINQLNTNLGNANHLYKRLQYVERQQSKAGFKQADKIRRSLNMILLGQAGLQDGNIHLDKLLLSLKTLINDYKSDDATPHQLRSEISSHWKFIFSSYRHDNYEDLLKTYNNLVLKNRMLKLSIDPLLLGNKLLDTSLTLEQKEKLEQPRTQINEIGESGEHNIVNNQPKTPKLNKRKQITGLSGSSTPPSAPIKTLTTQSQRSDSHQQSNTPSKTKSSATTVSQASRKQQTKIMPPPPFINPEKTSNATVSAAIMQQVSEKWKNTCDTLLKEIAKPPTRTGNSNNVRDSKLPSTFWSRESMRYLDECIPIVSSRPELEEKLKRVQNKSKNGQLSYNDYLAVIKLHTALTGK</sequence>
<dbReference type="SMART" id="SM00343">
    <property type="entry name" value="ZnF_C2HC"/>
    <property type="match status" value="4"/>
</dbReference>
<evidence type="ECO:0000256" key="4">
    <source>
        <dbReference type="ARBA" id="ARBA00022771"/>
    </source>
</evidence>
<feature type="compositionally biased region" description="Polar residues" evidence="10">
    <location>
        <begin position="1025"/>
        <end position="1038"/>
    </location>
</feature>
<feature type="compositionally biased region" description="Polar residues" evidence="10">
    <location>
        <begin position="1097"/>
        <end position="1111"/>
    </location>
</feature>
<dbReference type="PANTHER" id="PTHR46543">
    <property type="entry name" value="ZINC FINGER CCHC DOMAIN-CONTAINING PROTEIN 7"/>
    <property type="match status" value="1"/>
</dbReference>
<evidence type="ECO:0000256" key="10">
    <source>
        <dbReference type="SAM" id="MobiDB-lite"/>
    </source>
</evidence>
<dbReference type="GO" id="GO:0071036">
    <property type="term" value="P:nuclear polyadenylation-dependent snoRNA catabolic process"/>
    <property type="evidence" value="ECO:0007669"/>
    <property type="project" value="TreeGrafter"/>
</dbReference>
<feature type="compositionally biased region" description="Acidic residues" evidence="10">
    <location>
        <begin position="599"/>
        <end position="611"/>
    </location>
</feature>
<protein>
    <recommendedName>
        <fullName evidence="7">Zinc finger CCHC domain-containing protein 7</fullName>
    </recommendedName>
    <alternativeName>
        <fullName evidence="8">TRAMP-like complex RNA-binding factor ZCCHC7</fullName>
    </alternativeName>
</protein>
<dbReference type="OrthoDB" id="7608935at2759"/>
<feature type="region of interest" description="Disordered" evidence="10">
    <location>
        <begin position="1176"/>
        <end position="1205"/>
    </location>
</feature>
<dbReference type="VEuPathDB" id="VectorBase:MDOMA2_008835"/>
<evidence type="ECO:0000256" key="8">
    <source>
        <dbReference type="ARBA" id="ARBA00043023"/>
    </source>
</evidence>
<dbReference type="InterPro" id="IPR001878">
    <property type="entry name" value="Znf_CCHC"/>
</dbReference>
<feature type="region of interest" description="Disordered" evidence="10">
    <location>
        <begin position="318"/>
        <end position="365"/>
    </location>
</feature>
<evidence type="ECO:0000256" key="6">
    <source>
        <dbReference type="ARBA" id="ARBA00023242"/>
    </source>
</evidence>
<reference evidence="12" key="1">
    <citation type="submission" date="2020-05" db="UniProtKB">
        <authorList>
            <consortium name="EnsemblMetazoa"/>
        </authorList>
    </citation>
    <scope>IDENTIFICATION</scope>
    <source>
        <strain evidence="12">Aabys</strain>
    </source>
</reference>
<evidence type="ECO:0000256" key="2">
    <source>
        <dbReference type="ARBA" id="ARBA00022723"/>
    </source>
</evidence>
<dbReference type="Proteomes" id="UP001652621">
    <property type="component" value="Unplaced"/>
</dbReference>
<dbReference type="GO" id="GO:0071037">
    <property type="term" value="P:nuclear polyadenylation-dependent snRNA catabolic process"/>
    <property type="evidence" value="ECO:0007669"/>
    <property type="project" value="TreeGrafter"/>
</dbReference>
<dbReference type="GO" id="GO:0031499">
    <property type="term" value="C:TRAMP complex"/>
    <property type="evidence" value="ECO:0007669"/>
    <property type="project" value="TreeGrafter"/>
</dbReference>
<feature type="compositionally biased region" description="Polar residues" evidence="10">
    <location>
        <begin position="1525"/>
        <end position="1562"/>
    </location>
</feature>
<keyword evidence="6" id="KW-0539">Nucleus</keyword>
<dbReference type="SUPFAM" id="SSF57756">
    <property type="entry name" value="Retrovirus zinc finger-like domains"/>
    <property type="match status" value="1"/>
</dbReference>
<keyword evidence="2" id="KW-0479">Metal-binding</keyword>
<dbReference type="STRING" id="7370.A0A1I8N7H4"/>
<dbReference type="GO" id="GO:0071038">
    <property type="term" value="P:TRAMP-dependent tRNA surveillance pathway"/>
    <property type="evidence" value="ECO:0007669"/>
    <property type="project" value="TreeGrafter"/>
</dbReference>
<evidence type="ECO:0000256" key="7">
    <source>
        <dbReference type="ARBA" id="ARBA00041190"/>
    </source>
</evidence>
<dbReference type="InterPro" id="IPR051644">
    <property type="entry name" value="TRAMP_AT-DNA-binding"/>
</dbReference>
<dbReference type="GO" id="GO:0071031">
    <property type="term" value="P:nuclear mRNA surveillance of mRNA 3'-end processing"/>
    <property type="evidence" value="ECO:0007669"/>
    <property type="project" value="TreeGrafter"/>
</dbReference>
<keyword evidence="13" id="KW-1185">Reference proteome</keyword>
<feature type="region of interest" description="Disordered" evidence="10">
    <location>
        <begin position="494"/>
        <end position="552"/>
    </location>
</feature>
<dbReference type="GO" id="GO:0071039">
    <property type="term" value="P:nuclear polyadenylation-dependent CUT catabolic process"/>
    <property type="evidence" value="ECO:0007669"/>
    <property type="project" value="TreeGrafter"/>
</dbReference>
<gene>
    <name evidence="12" type="primary">101893887</name>
    <name evidence="14" type="synonym">LOC101893887</name>
</gene>
<dbReference type="GO" id="GO:0003723">
    <property type="term" value="F:RNA binding"/>
    <property type="evidence" value="ECO:0007669"/>
    <property type="project" value="TreeGrafter"/>
</dbReference>
<feature type="domain" description="CCHC-type" evidence="11">
    <location>
        <begin position="905"/>
        <end position="920"/>
    </location>
</feature>
<evidence type="ECO:0000313" key="13">
    <source>
        <dbReference type="Proteomes" id="UP001652621"/>
    </source>
</evidence>
<dbReference type="GO" id="GO:0071035">
    <property type="term" value="P:nuclear polyadenylation-dependent rRNA catabolic process"/>
    <property type="evidence" value="ECO:0007669"/>
    <property type="project" value="TreeGrafter"/>
</dbReference>
<feature type="compositionally biased region" description="Basic and acidic residues" evidence="10">
    <location>
        <begin position="1041"/>
        <end position="1052"/>
    </location>
</feature>
<accession>A0A1I8N7H4</accession>
<feature type="compositionally biased region" description="Polar residues" evidence="10">
    <location>
        <begin position="504"/>
        <end position="518"/>
    </location>
</feature>
<dbReference type="GO" id="GO:0008270">
    <property type="term" value="F:zinc ion binding"/>
    <property type="evidence" value="ECO:0007669"/>
    <property type="project" value="UniProtKB-KW"/>
</dbReference>
<dbReference type="KEGG" id="mde:101893887"/>
<feature type="region of interest" description="Disordered" evidence="10">
    <location>
        <begin position="402"/>
        <end position="440"/>
    </location>
</feature>
<keyword evidence="3" id="KW-0677">Repeat</keyword>
<feature type="region of interest" description="Disordered" evidence="10">
    <location>
        <begin position="1097"/>
        <end position="1128"/>
    </location>
</feature>
<dbReference type="Gene3D" id="4.10.60.10">
    <property type="entry name" value="Zinc finger, CCHC-type"/>
    <property type="match status" value="2"/>
</dbReference>
<feature type="region of interest" description="Disordered" evidence="10">
    <location>
        <begin position="997"/>
        <end position="1057"/>
    </location>
</feature>
<evidence type="ECO:0000313" key="12">
    <source>
        <dbReference type="EnsemblMetazoa" id="MDOA012362-PB"/>
    </source>
</evidence>
<evidence type="ECO:0000256" key="9">
    <source>
        <dbReference type="PROSITE-ProRule" id="PRU00047"/>
    </source>
</evidence>
<feature type="region of interest" description="Disordered" evidence="10">
    <location>
        <begin position="661"/>
        <end position="686"/>
    </location>
</feature>
<dbReference type="PANTHER" id="PTHR46543:SF1">
    <property type="entry name" value="ZINC FINGER CCHC DOMAIN-CONTAINING PROTEIN 7"/>
    <property type="match status" value="1"/>
</dbReference>
<feature type="compositionally biased region" description="Polar residues" evidence="10">
    <location>
        <begin position="329"/>
        <end position="345"/>
    </location>
</feature>
<evidence type="ECO:0000259" key="11">
    <source>
        <dbReference type="PROSITE" id="PS50158"/>
    </source>
</evidence>
<dbReference type="InterPro" id="IPR036875">
    <property type="entry name" value="Znf_CCHC_sf"/>
</dbReference>
<feature type="compositionally biased region" description="Basic and acidic residues" evidence="10">
    <location>
        <begin position="612"/>
        <end position="626"/>
    </location>
</feature>
<feature type="region of interest" description="Disordered" evidence="10">
    <location>
        <begin position="171"/>
        <end position="190"/>
    </location>
</feature>
<keyword evidence="5" id="KW-0862">Zinc</keyword>
<dbReference type="eggNOG" id="KOG4400">
    <property type="taxonomic scope" value="Eukaryota"/>
</dbReference>
<dbReference type="EnsemblMetazoa" id="MDOA012362-RB">
    <property type="protein sequence ID" value="MDOA012362-PB"/>
    <property type="gene ID" value="MDOA012362"/>
</dbReference>
<evidence type="ECO:0000256" key="5">
    <source>
        <dbReference type="ARBA" id="ARBA00022833"/>
    </source>
</evidence>